<feature type="binding site" evidence="6">
    <location>
        <position position="84"/>
    </location>
    <ligand>
        <name>S-adenosyl-L-methionine</name>
        <dbReference type="ChEBI" id="CHEBI:59789"/>
    </ligand>
</feature>
<gene>
    <name evidence="6 7" type="primary">rsmH</name>
    <name evidence="7" type="ORF">ACFSDX_12630</name>
</gene>
<accession>A0ABW4QVU4</accession>
<evidence type="ECO:0000256" key="4">
    <source>
        <dbReference type="ARBA" id="ARBA00022679"/>
    </source>
</evidence>
<dbReference type="PANTHER" id="PTHR11265:SF0">
    <property type="entry name" value="12S RRNA N4-METHYLCYTIDINE METHYLTRANSFERASE"/>
    <property type="match status" value="1"/>
</dbReference>
<dbReference type="PIRSF" id="PIRSF004486">
    <property type="entry name" value="MraW"/>
    <property type="match status" value="1"/>
</dbReference>
<feature type="binding site" evidence="6">
    <location>
        <position position="60"/>
    </location>
    <ligand>
        <name>S-adenosyl-L-methionine</name>
        <dbReference type="ChEBI" id="CHEBI:59789"/>
    </ligand>
</feature>
<protein>
    <recommendedName>
        <fullName evidence="6">Ribosomal RNA small subunit methyltransferase H</fullName>
        <ecNumber evidence="6">2.1.1.199</ecNumber>
    </recommendedName>
    <alternativeName>
        <fullName evidence="6">16S rRNA m(4)C1402 methyltransferase</fullName>
    </alternativeName>
    <alternativeName>
        <fullName evidence="6">rRNA (cytosine-N(4)-)-methyltransferase RsmH</fullName>
    </alternativeName>
</protein>
<keyword evidence="8" id="KW-1185">Reference proteome</keyword>
<evidence type="ECO:0000313" key="7">
    <source>
        <dbReference type="EMBL" id="MFD1873281.1"/>
    </source>
</evidence>
<dbReference type="Gene3D" id="1.10.150.170">
    <property type="entry name" value="Putative methyltransferase TM0872, insert domain"/>
    <property type="match status" value="1"/>
</dbReference>
<dbReference type="SUPFAM" id="SSF53335">
    <property type="entry name" value="S-adenosyl-L-methionine-dependent methyltransferases"/>
    <property type="match status" value="1"/>
</dbReference>
<dbReference type="InterPro" id="IPR023397">
    <property type="entry name" value="SAM-dep_MeTrfase_MraW_recog"/>
</dbReference>
<dbReference type="Gene3D" id="3.40.50.150">
    <property type="entry name" value="Vaccinia Virus protein VP39"/>
    <property type="match status" value="1"/>
</dbReference>
<evidence type="ECO:0000256" key="2">
    <source>
        <dbReference type="ARBA" id="ARBA00022552"/>
    </source>
</evidence>
<comment type="similarity">
    <text evidence="1 6">Belongs to the methyltransferase superfamily. RsmH family.</text>
</comment>
<feature type="binding site" evidence="6">
    <location>
        <begin position="41"/>
        <end position="43"/>
    </location>
    <ligand>
        <name>S-adenosyl-L-methionine</name>
        <dbReference type="ChEBI" id="CHEBI:59789"/>
    </ligand>
</feature>
<dbReference type="EC" id="2.1.1.199" evidence="6"/>
<comment type="caution">
    <text evidence="7">The sequence shown here is derived from an EMBL/GenBank/DDBJ whole genome shotgun (WGS) entry which is preliminary data.</text>
</comment>
<comment type="function">
    <text evidence="6">Specifically methylates the N4 position of cytidine in position 1402 (C1402) of 16S rRNA.</text>
</comment>
<evidence type="ECO:0000256" key="1">
    <source>
        <dbReference type="ARBA" id="ARBA00010396"/>
    </source>
</evidence>
<dbReference type="NCBIfam" id="TIGR00006">
    <property type="entry name" value="16S rRNA (cytosine(1402)-N(4))-methyltransferase RsmH"/>
    <property type="match status" value="1"/>
</dbReference>
<feature type="binding site" evidence="6">
    <location>
        <position position="105"/>
    </location>
    <ligand>
        <name>S-adenosyl-L-methionine</name>
        <dbReference type="ChEBI" id="CHEBI:59789"/>
    </ligand>
</feature>
<keyword evidence="5 6" id="KW-0949">S-adenosyl-L-methionine</keyword>
<dbReference type="PANTHER" id="PTHR11265">
    <property type="entry name" value="S-ADENOSYL-METHYLTRANSFERASE MRAW"/>
    <property type="match status" value="1"/>
</dbReference>
<reference evidence="8" key="1">
    <citation type="journal article" date="2019" name="Int. J. Syst. Evol. Microbiol.">
        <title>The Global Catalogue of Microorganisms (GCM) 10K type strain sequencing project: providing services to taxonomists for standard genome sequencing and annotation.</title>
        <authorList>
            <consortium name="The Broad Institute Genomics Platform"/>
            <consortium name="The Broad Institute Genome Sequencing Center for Infectious Disease"/>
            <person name="Wu L."/>
            <person name="Ma J."/>
        </authorList>
    </citation>
    <scope>NUCLEOTIDE SEQUENCE [LARGE SCALE GENOMIC DNA]</scope>
    <source>
        <strain evidence="8">CGMCC 1.15795</strain>
    </source>
</reference>
<comment type="subcellular location">
    <subcellularLocation>
        <location evidence="6">Cytoplasm</location>
    </subcellularLocation>
</comment>
<proteinExistence type="inferred from homology"/>
<evidence type="ECO:0000256" key="5">
    <source>
        <dbReference type="ARBA" id="ARBA00022691"/>
    </source>
</evidence>
<dbReference type="Proteomes" id="UP001597197">
    <property type="component" value="Unassembled WGS sequence"/>
</dbReference>
<dbReference type="HAMAP" id="MF_01007">
    <property type="entry name" value="16SrRNA_methyltr_H"/>
    <property type="match status" value="1"/>
</dbReference>
<feature type="binding site" evidence="6">
    <location>
        <position position="112"/>
    </location>
    <ligand>
        <name>S-adenosyl-L-methionine</name>
        <dbReference type="ChEBI" id="CHEBI:59789"/>
    </ligand>
</feature>
<name>A0ABW4QVU4_9BACT</name>
<dbReference type="SUPFAM" id="SSF81799">
    <property type="entry name" value="Putative methyltransferase TM0872, insert domain"/>
    <property type="match status" value="1"/>
</dbReference>
<dbReference type="InterPro" id="IPR029063">
    <property type="entry name" value="SAM-dependent_MTases_sf"/>
</dbReference>
<dbReference type="GO" id="GO:0008168">
    <property type="term" value="F:methyltransferase activity"/>
    <property type="evidence" value="ECO:0007669"/>
    <property type="project" value="UniProtKB-KW"/>
</dbReference>
<dbReference type="InterPro" id="IPR002903">
    <property type="entry name" value="RsmH"/>
</dbReference>
<keyword evidence="2 6" id="KW-0698">rRNA processing</keyword>
<keyword evidence="6" id="KW-0963">Cytoplasm</keyword>
<keyword evidence="3 6" id="KW-0489">Methyltransferase</keyword>
<sequence length="315" mass="34800">MSLAPRPNDTAYHRPVMLTECLEALALQPAGRYVDVTFGGGGHSARILEQLTDGHLYGFDQDDAAEREAQVLARPQFTFIRANFRQLTSELANLGALPVDGLLADLGVSSHQFDTAVRGFSTRFDGPLDMRMNPEDATAPTAADVLNDYDEAALHRIFGMYGEVTNARTLAATVVQARRQRPLRTIQELKQAIQPVTARGKENKYLAQVFQALRIEVNDELTALQEMLTQTAQVLRPGGRLVVMSYHSLEDRLVKNFLSQGKFFGQAEKDLYGRTSLPFEALTRKPIEASADEVAQNSRARSAKLRVGVRTSIPA</sequence>
<keyword evidence="4 6" id="KW-0808">Transferase</keyword>
<evidence type="ECO:0000256" key="6">
    <source>
        <dbReference type="HAMAP-Rule" id="MF_01007"/>
    </source>
</evidence>
<dbReference type="EMBL" id="JBHUFD010000005">
    <property type="protein sequence ID" value="MFD1873281.1"/>
    <property type="molecule type" value="Genomic_DNA"/>
</dbReference>
<comment type="catalytic activity">
    <reaction evidence="6">
        <text>cytidine(1402) in 16S rRNA + S-adenosyl-L-methionine = N(4)-methylcytidine(1402) in 16S rRNA + S-adenosyl-L-homocysteine + H(+)</text>
        <dbReference type="Rhea" id="RHEA:42928"/>
        <dbReference type="Rhea" id="RHEA-COMP:10286"/>
        <dbReference type="Rhea" id="RHEA-COMP:10287"/>
        <dbReference type="ChEBI" id="CHEBI:15378"/>
        <dbReference type="ChEBI" id="CHEBI:57856"/>
        <dbReference type="ChEBI" id="CHEBI:59789"/>
        <dbReference type="ChEBI" id="CHEBI:74506"/>
        <dbReference type="ChEBI" id="CHEBI:82748"/>
        <dbReference type="EC" id="2.1.1.199"/>
    </reaction>
</comment>
<organism evidence="7 8">
    <name type="scientific">Hymenobacter bucti</name>
    <dbReference type="NCBI Taxonomy" id="1844114"/>
    <lineage>
        <taxon>Bacteria</taxon>
        <taxon>Pseudomonadati</taxon>
        <taxon>Bacteroidota</taxon>
        <taxon>Cytophagia</taxon>
        <taxon>Cytophagales</taxon>
        <taxon>Hymenobacteraceae</taxon>
        <taxon>Hymenobacter</taxon>
    </lineage>
</organism>
<dbReference type="GO" id="GO:0032259">
    <property type="term" value="P:methylation"/>
    <property type="evidence" value="ECO:0007669"/>
    <property type="project" value="UniProtKB-KW"/>
</dbReference>
<evidence type="ECO:0000313" key="8">
    <source>
        <dbReference type="Proteomes" id="UP001597197"/>
    </source>
</evidence>
<dbReference type="Pfam" id="PF01795">
    <property type="entry name" value="Methyltransf_5"/>
    <property type="match status" value="1"/>
</dbReference>
<evidence type="ECO:0000256" key="3">
    <source>
        <dbReference type="ARBA" id="ARBA00022603"/>
    </source>
</evidence>
<dbReference type="RefSeq" id="WP_382313971.1">
    <property type="nucleotide sequence ID" value="NZ_JBHUFD010000005.1"/>
</dbReference>